<gene>
    <name evidence="2" type="ORF">Pan181_18880</name>
</gene>
<evidence type="ECO:0000313" key="3">
    <source>
        <dbReference type="Proteomes" id="UP000315750"/>
    </source>
</evidence>
<reference evidence="2 3" key="1">
    <citation type="submission" date="2019-02" db="EMBL/GenBank/DDBJ databases">
        <title>Deep-cultivation of Planctomycetes and their phenomic and genomic characterization uncovers novel biology.</title>
        <authorList>
            <person name="Wiegand S."/>
            <person name="Jogler M."/>
            <person name="Boedeker C."/>
            <person name="Pinto D."/>
            <person name="Vollmers J."/>
            <person name="Rivas-Marin E."/>
            <person name="Kohn T."/>
            <person name="Peeters S.H."/>
            <person name="Heuer A."/>
            <person name="Rast P."/>
            <person name="Oberbeckmann S."/>
            <person name="Bunk B."/>
            <person name="Jeske O."/>
            <person name="Meyerdierks A."/>
            <person name="Storesund J.E."/>
            <person name="Kallscheuer N."/>
            <person name="Luecker S."/>
            <person name="Lage O.M."/>
            <person name="Pohl T."/>
            <person name="Merkel B.J."/>
            <person name="Hornburger P."/>
            <person name="Mueller R.-W."/>
            <person name="Bruemmer F."/>
            <person name="Labrenz M."/>
            <person name="Spormann A.M."/>
            <person name="Op den Camp H."/>
            <person name="Overmann J."/>
            <person name="Amann R."/>
            <person name="Jetten M.S.M."/>
            <person name="Mascher T."/>
            <person name="Medema M.H."/>
            <person name="Devos D.P."/>
            <person name="Kaster A.-K."/>
            <person name="Ovreas L."/>
            <person name="Rohde M."/>
            <person name="Galperin M.Y."/>
            <person name="Jogler C."/>
        </authorList>
    </citation>
    <scope>NUCLEOTIDE SEQUENCE [LARGE SCALE GENOMIC DNA]</scope>
    <source>
        <strain evidence="2 3">Pan181</strain>
    </source>
</reference>
<dbReference type="EMBL" id="CP036278">
    <property type="protein sequence ID" value="QDU55694.1"/>
    <property type="molecule type" value="Genomic_DNA"/>
</dbReference>
<dbReference type="AlphaFoldDB" id="A0A518ALV0"/>
<dbReference type="RefSeq" id="WP_197529074.1">
    <property type="nucleotide sequence ID" value="NZ_CP036278.1"/>
</dbReference>
<organism evidence="2 3">
    <name type="scientific">Aeoliella mucimassa</name>
    <dbReference type="NCBI Taxonomy" id="2527972"/>
    <lineage>
        <taxon>Bacteria</taxon>
        <taxon>Pseudomonadati</taxon>
        <taxon>Planctomycetota</taxon>
        <taxon>Planctomycetia</taxon>
        <taxon>Pirellulales</taxon>
        <taxon>Lacipirellulaceae</taxon>
        <taxon>Aeoliella</taxon>
    </lineage>
</organism>
<accession>A0A518ALV0</accession>
<evidence type="ECO:0000313" key="2">
    <source>
        <dbReference type="EMBL" id="QDU55694.1"/>
    </source>
</evidence>
<name>A0A518ALV0_9BACT</name>
<keyword evidence="3" id="KW-1185">Reference proteome</keyword>
<dbReference type="Gene3D" id="1.10.10.10">
    <property type="entry name" value="Winged helix-like DNA-binding domain superfamily/Winged helix DNA-binding domain"/>
    <property type="match status" value="1"/>
</dbReference>
<dbReference type="InterPro" id="IPR036388">
    <property type="entry name" value="WH-like_DNA-bd_sf"/>
</dbReference>
<dbReference type="Proteomes" id="UP000315750">
    <property type="component" value="Chromosome"/>
</dbReference>
<protein>
    <recommendedName>
        <fullName evidence="4">MarR family protein</fullName>
    </recommendedName>
</protein>
<feature type="region of interest" description="Disordered" evidence="1">
    <location>
        <begin position="87"/>
        <end position="107"/>
    </location>
</feature>
<evidence type="ECO:0008006" key="4">
    <source>
        <dbReference type="Google" id="ProtNLM"/>
    </source>
</evidence>
<sequence>MIDEHGMKLGIPAAYVWLAMDRFVDHKDGLVRISYSKLSELTGQSERSVIRHVKKLIDSGYATLVSRGNSSKRSNVYQMTIPRVAKLNRSTSDTGDRGTSDTGGINL</sequence>
<dbReference type="Pfam" id="PF13730">
    <property type="entry name" value="HTH_36"/>
    <property type="match status" value="1"/>
</dbReference>
<evidence type="ECO:0000256" key="1">
    <source>
        <dbReference type="SAM" id="MobiDB-lite"/>
    </source>
</evidence>
<proteinExistence type="predicted"/>
<dbReference type="KEGG" id="amuc:Pan181_18880"/>